<dbReference type="InterPro" id="IPR039561">
    <property type="entry name" value="Peptidase_M15C"/>
</dbReference>
<protein>
    <submittedName>
        <fullName evidence="2">M15 family metallopeptidase</fullName>
    </submittedName>
</protein>
<proteinExistence type="predicted"/>
<keyword evidence="3" id="KW-1185">Reference proteome</keyword>
<name>A0ABS7AJB8_9PROT</name>
<dbReference type="Gene3D" id="3.30.1380.10">
    <property type="match status" value="1"/>
</dbReference>
<feature type="domain" description="Peptidase M15C" evidence="1">
    <location>
        <begin position="55"/>
        <end position="128"/>
    </location>
</feature>
<sequence length="134" mass="15161">MSVVMLPPRDRARLEGVHRDLVRVVERARQVVPFIVTEGLRTRARQAELVALGASRTMNSRHLTGHAVDLAYWLDDGDGAVEQGEVRWDWPLYEQIGAAMKRAAKELTVPIVWGGDWASFRDGPHFELDRTAYP</sequence>
<dbReference type="EMBL" id="JAHYBZ010000011">
    <property type="protein sequence ID" value="MBW6401435.1"/>
    <property type="molecule type" value="Genomic_DNA"/>
</dbReference>
<evidence type="ECO:0000313" key="3">
    <source>
        <dbReference type="Proteomes" id="UP001196565"/>
    </source>
</evidence>
<reference evidence="2 3" key="1">
    <citation type="submission" date="2021-07" db="EMBL/GenBank/DDBJ databases">
        <authorList>
            <person name="So Y."/>
        </authorList>
    </citation>
    <scope>NUCLEOTIDE SEQUENCE [LARGE SCALE GENOMIC DNA]</scope>
    <source>
        <strain evidence="2 3">HJA6</strain>
    </source>
</reference>
<dbReference type="RefSeq" id="WP_219766079.1">
    <property type="nucleotide sequence ID" value="NZ_JAHYBZ010000011.1"/>
</dbReference>
<dbReference type="InterPro" id="IPR009045">
    <property type="entry name" value="Zn_M74/Hedgehog-like"/>
</dbReference>
<dbReference type="Pfam" id="PF13539">
    <property type="entry name" value="Peptidase_M15_4"/>
    <property type="match status" value="1"/>
</dbReference>
<gene>
    <name evidence="2" type="ORF">KPL78_26530</name>
</gene>
<accession>A0ABS7AJB8</accession>
<dbReference type="CDD" id="cd14845">
    <property type="entry name" value="L-Ala-D-Glu_peptidase_like"/>
    <property type="match status" value="1"/>
</dbReference>
<organism evidence="2 3">
    <name type="scientific">Roseomonas alba</name>
    <dbReference type="NCBI Taxonomy" id="2846776"/>
    <lineage>
        <taxon>Bacteria</taxon>
        <taxon>Pseudomonadati</taxon>
        <taxon>Pseudomonadota</taxon>
        <taxon>Alphaproteobacteria</taxon>
        <taxon>Acetobacterales</taxon>
        <taxon>Roseomonadaceae</taxon>
        <taxon>Roseomonas</taxon>
    </lineage>
</organism>
<evidence type="ECO:0000259" key="1">
    <source>
        <dbReference type="Pfam" id="PF13539"/>
    </source>
</evidence>
<evidence type="ECO:0000313" key="2">
    <source>
        <dbReference type="EMBL" id="MBW6401435.1"/>
    </source>
</evidence>
<dbReference type="SUPFAM" id="SSF55166">
    <property type="entry name" value="Hedgehog/DD-peptidase"/>
    <property type="match status" value="1"/>
</dbReference>
<comment type="caution">
    <text evidence="2">The sequence shown here is derived from an EMBL/GenBank/DDBJ whole genome shotgun (WGS) entry which is preliminary data.</text>
</comment>
<dbReference type="Proteomes" id="UP001196565">
    <property type="component" value="Unassembled WGS sequence"/>
</dbReference>